<dbReference type="STRING" id="39946.A2XP42"/>
<accession>A2XP42</accession>
<name>A2XP42_ORYSI</name>
<dbReference type="EMBL" id="CM000128">
    <property type="protein sequence ID" value="EAY92602.1"/>
    <property type="molecule type" value="Genomic_DNA"/>
</dbReference>
<dbReference type="HOGENOM" id="CLU_3072056_0_0_1"/>
<proteinExistence type="predicted"/>
<gene>
    <name evidence="1" type="ORF">OsI_14344</name>
</gene>
<dbReference type="AlphaFoldDB" id="A2XP42"/>
<protein>
    <submittedName>
        <fullName evidence="1">Uncharacterized protein</fullName>
    </submittedName>
</protein>
<evidence type="ECO:0000313" key="1">
    <source>
        <dbReference type="EMBL" id="EAY92602.1"/>
    </source>
</evidence>
<dbReference type="Gramene" id="BGIOSGA009432-TA">
    <property type="protein sequence ID" value="BGIOSGA009432-PA"/>
    <property type="gene ID" value="BGIOSGA009432"/>
</dbReference>
<reference evidence="1 2" key="1">
    <citation type="journal article" date="2005" name="PLoS Biol.">
        <title>The genomes of Oryza sativa: a history of duplications.</title>
        <authorList>
            <person name="Yu J."/>
            <person name="Wang J."/>
            <person name="Lin W."/>
            <person name="Li S."/>
            <person name="Li H."/>
            <person name="Zhou J."/>
            <person name="Ni P."/>
            <person name="Dong W."/>
            <person name="Hu S."/>
            <person name="Zeng C."/>
            <person name="Zhang J."/>
            <person name="Zhang Y."/>
            <person name="Li R."/>
            <person name="Xu Z."/>
            <person name="Li S."/>
            <person name="Li X."/>
            <person name="Zheng H."/>
            <person name="Cong L."/>
            <person name="Lin L."/>
            <person name="Yin J."/>
            <person name="Geng J."/>
            <person name="Li G."/>
            <person name="Shi J."/>
            <person name="Liu J."/>
            <person name="Lv H."/>
            <person name="Li J."/>
            <person name="Wang J."/>
            <person name="Deng Y."/>
            <person name="Ran L."/>
            <person name="Shi X."/>
            <person name="Wang X."/>
            <person name="Wu Q."/>
            <person name="Li C."/>
            <person name="Ren X."/>
            <person name="Wang J."/>
            <person name="Wang X."/>
            <person name="Li D."/>
            <person name="Liu D."/>
            <person name="Zhang X."/>
            <person name="Ji Z."/>
            <person name="Zhao W."/>
            <person name="Sun Y."/>
            <person name="Zhang Z."/>
            <person name="Bao J."/>
            <person name="Han Y."/>
            <person name="Dong L."/>
            <person name="Ji J."/>
            <person name="Chen P."/>
            <person name="Wu S."/>
            <person name="Liu J."/>
            <person name="Xiao Y."/>
            <person name="Bu D."/>
            <person name="Tan J."/>
            <person name="Yang L."/>
            <person name="Ye C."/>
            <person name="Zhang J."/>
            <person name="Xu J."/>
            <person name="Zhou Y."/>
            <person name="Yu Y."/>
            <person name="Zhang B."/>
            <person name="Zhuang S."/>
            <person name="Wei H."/>
            <person name="Liu B."/>
            <person name="Lei M."/>
            <person name="Yu H."/>
            <person name="Li Y."/>
            <person name="Xu H."/>
            <person name="Wei S."/>
            <person name="He X."/>
            <person name="Fang L."/>
            <person name="Zhang Z."/>
            <person name="Zhang Y."/>
            <person name="Huang X."/>
            <person name="Su Z."/>
            <person name="Tong W."/>
            <person name="Li J."/>
            <person name="Tong Z."/>
            <person name="Li S."/>
            <person name="Ye J."/>
            <person name="Wang L."/>
            <person name="Fang L."/>
            <person name="Lei T."/>
            <person name="Chen C."/>
            <person name="Chen H."/>
            <person name="Xu Z."/>
            <person name="Li H."/>
            <person name="Huang H."/>
            <person name="Zhang F."/>
            <person name="Xu H."/>
            <person name="Li N."/>
            <person name="Zhao C."/>
            <person name="Li S."/>
            <person name="Dong L."/>
            <person name="Huang Y."/>
            <person name="Li L."/>
            <person name="Xi Y."/>
            <person name="Qi Q."/>
            <person name="Li W."/>
            <person name="Zhang B."/>
            <person name="Hu W."/>
            <person name="Zhang Y."/>
            <person name="Tian X."/>
            <person name="Jiao Y."/>
            <person name="Liang X."/>
            <person name="Jin J."/>
            <person name="Gao L."/>
            <person name="Zheng W."/>
            <person name="Hao B."/>
            <person name="Liu S."/>
            <person name="Wang W."/>
            <person name="Yuan L."/>
            <person name="Cao M."/>
            <person name="McDermott J."/>
            <person name="Samudrala R."/>
            <person name="Wang J."/>
            <person name="Wong G.K."/>
            <person name="Yang H."/>
        </authorList>
    </citation>
    <scope>NUCLEOTIDE SEQUENCE [LARGE SCALE GENOMIC DNA]</scope>
    <source>
        <strain evidence="2">cv. 93-11</strain>
    </source>
</reference>
<evidence type="ECO:0000313" key="2">
    <source>
        <dbReference type="Proteomes" id="UP000007015"/>
    </source>
</evidence>
<keyword evidence="2" id="KW-1185">Reference proteome</keyword>
<dbReference type="Proteomes" id="UP000007015">
    <property type="component" value="Chromosome 3"/>
</dbReference>
<sequence>MDYCKQQERDGHRDDGDVTEWKKVAELRAVVEAQDPACKLRSFPSIHGLVMMM</sequence>
<organism evidence="1 2">
    <name type="scientific">Oryza sativa subsp. indica</name>
    <name type="common">Rice</name>
    <dbReference type="NCBI Taxonomy" id="39946"/>
    <lineage>
        <taxon>Eukaryota</taxon>
        <taxon>Viridiplantae</taxon>
        <taxon>Streptophyta</taxon>
        <taxon>Embryophyta</taxon>
        <taxon>Tracheophyta</taxon>
        <taxon>Spermatophyta</taxon>
        <taxon>Magnoliopsida</taxon>
        <taxon>Liliopsida</taxon>
        <taxon>Poales</taxon>
        <taxon>Poaceae</taxon>
        <taxon>BOP clade</taxon>
        <taxon>Oryzoideae</taxon>
        <taxon>Oryzeae</taxon>
        <taxon>Oryzinae</taxon>
        <taxon>Oryza</taxon>
        <taxon>Oryza sativa</taxon>
    </lineage>
</organism>